<sequence>MDTRTAENTIAAWSRCEVETSRDPGLPAQLYAELARAAETTPPVSPEPCAGGLLATVVARDEEVTLGWATLHEAGGEAAAVCWVLAVREIDRLANGFLVFHGLSDAELALLASLIDAAATLARDLDRTALLWSTSDDAVDRQLATAMGADEHRELARHWMIPHVPGWVAPPDVPTADIRVGTRLDPAHLPDYADLHSAATGSPRGTEEVRWHLVGLDADLRLDLVTGRGAVLAQASVVCAGGKAQVVELVHHGAFPLELAALVVRLVWVLRREHPEVTVLEINERRDRVLAQGLAAAGLRVVSRGMQYRLPLRSFR</sequence>
<gene>
    <name evidence="1" type="ORF">JOF53_000873</name>
</gene>
<reference evidence="1 2" key="1">
    <citation type="submission" date="2021-03" db="EMBL/GenBank/DDBJ databases">
        <title>Sequencing the genomes of 1000 actinobacteria strains.</title>
        <authorList>
            <person name="Klenk H.-P."/>
        </authorList>
    </citation>
    <scope>NUCLEOTIDE SEQUENCE [LARGE SCALE GENOMIC DNA]</scope>
    <source>
        <strain evidence="1 2">DSM 44580</strain>
    </source>
</reference>
<protein>
    <recommendedName>
        <fullName evidence="3">N-acetyltransferase domain-containing protein</fullName>
    </recommendedName>
</protein>
<evidence type="ECO:0008006" key="3">
    <source>
        <dbReference type="Google" id="ProtNLM"/>
    </source>
</evidence>
<proteinExistence type="predicted"/>
<evidence type="ECO:0000313" key="1">
    <source>
        <dbReference type="EMBL" id="MBP2472001.1"/>
    </source>
</evidence>
<dbReference type="Proteomes" id="UP001519363">
    <property type="component" value="Unassembled WGS sequence"/>
</dbReference>
<accession>A0ABS5A619</accession>
<keyword evidence="2" id="KW-1185">Reference proteome</keyword>
<dbReference type="RefSeq" id="WP_086782077.1">
    <property type="nucleotide sequence ID" value="NZ_JAGIOO010000001.1"/>
</dbReference>
<dbReference type="EMBL" id="JAGIOO010000001">
    <property type="protein sequence ID" value="MBP2472001.1"/>
    <property type="molecule type" value="Genomic_DNA"/>
</dbReference>
<evidence type="ECO:0000313" key="2">
    <source>
        <dbReference type="Proteomes" id="UP001519363"/>
    </source>
</evidence>
<comment type="caution">
    <text evidence="1">The sequence shown here is derived from an EMBL/GenBank/DDBJ whole genome shotgun (WGS) entry which is preliminary data.</text>
</comment>
<name>A0ABS5A619_9PSEU</name>
<organism evidence="1 2">
    <name type="scientific">Crossiella equi</name>
    <dbReference type="NCBI Taxonomy" id="130796"/>
    <lineage>
        <taxon>Bacteria</taxon>
        <taxon>Bacillati</taxon>
        <taxon>Actinomycetota</taxon>
        <taxon>Actinomycetes</taxon>
        <taxon>Pseudonocardiales</taxon>
        <taxon>Pseudonocardiaceae</taxon>
        <taxon>Crossiella</taxon>
    </lineage>
</organism>